<keyword evidence="9" id="KW-1185">Reference proteome</keyword>
<dbReference type="GO" id="GO:0005524">
    <property type="term" value="F:ATP binding"/>
    <property type="evidence" value="ECO:0007669"/>
    <property type="project" value="UniProtKB-KW"/>
</dbReference>
<dbReference type="PANTHER" id="PTHR24058:SF53">
    <property type="entry name" value="HOMEODOMAIN-INTERACTING PROTEIN KINASE 2"/>
    <property type="match status" value="1"/>
</dbReference>
<organism evidence="8 9">
    <name type="scientific">Nothobranchius furzeri</name>
    <name type="common">Turquoise killifish</name>
    <dbReference type="NCBI Taxonomy" id="105023"/>
    <lineage>
        <taxon>Eukaryota</taxon>
        <taxon>Metazoa</taxon>
        <taxon>Chordata</taxon>
        <taxon>Craniata</taxon>
        <taxon>Vertebrata</taxon>
        <taxon>Euteleostomi</taxon>
        <taxon>Actinopterygii</taxon>
        <taxon>Neopterygii</taxon>
        <taxon>Teleostei</taxon>
        <taxon>Neoteleostei</taxon>
        <taxon>Acanthomorphata</taxon>
        <taxon>Ovalentaria</taxon>
        <taxon>Atherinomorphae</taxon>
        <taxon>Cyprinodontiformes</taxon>
        <taxon>Nothobranchiidae</taxon>
        <taxon>Nothobranchius</taxon>
    </lineage>
</organism>
<evidence type="ECO:0000256" key="3">
    <source>
        <dbReference type="ARBA" id="ARBA00022741"/>
    </source>
</evidence>
<dbReference type="GeneTree" id="ENSGT00940000157742"/>
<feature type="region of interest" description="Disordered" evidence="6">
    <location>
        <begin position="371"/>
        <end position="405"/>
    </location>
</feature>
<dbReference type="SUPFAM" id="SSF56112">
    <property type="entry name" value="Protein kinase-like (PK-like)"/>
    <property type="match status" value="1"/>
</dbReference>
<keyword evidence="2" id="KW-0808">Transferase</keyword>
<evidence type="ECO:0000259" key="7">
    <source>
        <dbReference type="PROSITE" id="PS50011"/>
    </source>
</evidence>
<evidence type="ECO:0000313" key="9">
    <source>
        <dbReference type="Proteomes" id="UP000694548"/>
    </source>
</evidence>
<dbReference type="InterPro" id="IPR011009">
    <property type="entry name" value="Kinase-like_dom_sf"/>
</dbReference>
<dbReference type="GO" id="GO:0042771">
    <property type="term" value="P:intrinsic apoptotic signaling pathway in response to DNA damage by p53 class mediator"/>
    <property type="evidence" value="ECO:0007669"/>
    <property type="project" value="TreeGrafter"/>
</dbReference>
<dbReference type="InterPro" id="IPR000719">
    <property type="entry name" value="Prot_kinase_dom"/>
</dbReference>
<feature type="region of interest" description="Disordered" evidence="6">
    <location>
        <begin position="1"/>
        <end position="23"/>
    </location>
</feature>
<evidence type="ECO:0000256" key="6">
    <source>
        <dbReference type="SAM" id="MobiDB-lite"/>
    </source>
</evidence>
<dbReference type="AlphaFoldDB" id="A0A8C6P1X1"/>
<dbReference type="Gene3D" id="1.10.510.10">
    <property type="entry name" value="Transferase(Phosphotransferase) domain 1"/>
    <property type="match status" value="1"/>
</dbReference>
<dbReference type="Pfam" id="PF00069">
    <property type="entry name" value="Pkinase"/>
    <property type="match status" value="1"/>
</dbReference>
<keyword evidence="4" id="KW-0418">Kinase</keyword>
<protein>
    <recommendedName>
        <fullName evidence="7">Protein kinase domain-containing protein</fullName>
    </recommendedName>
</protein>
<evidence type="ECO:0000256" key="4">
    <source>
        <dbReference type="ARBA" id="ARBA00022777"/>
    </source>
</evidence>
<dbReference type="InterPro" id="IPR050494">
    <property type="entry name" value="Ser_Thr_dual-spec_kinase"/>
</dbReference>
<feature type="compositionally biased region" description="Polar residues" evidence="6">
    <location>
        <begin position="1"/>
        <end position="11"/>
    </location>
</feature>
<dbReference type="PANTHER" id="PTHR24058">
    <property type="entry name" value="DUAL SPECIFICITY PROTEIN KINASE"/>
    <property type="match status" value="1"/>
</dbReference>
<keyword evidence="3" id="KW-0547">Nucleotide-binding</keyword>
<evidence type="ECO:0000256" key="1">
    <source>
        <dbReference type="ARBA" id="ARBA00022527"/>
    </source>
</evidence>
<dbReference type="GO" id="GO:0004674">
    <property type="term" value="F:protein serine/threonine kinase activity"/>
    <property type="evidence" value="ECO:0007669"/>
    <property type="project" value="UniProtKB-KW"/>
</dbReference>
<dbReference type="Proteomes" id="UP000694548">
    <property type="component" value="Unassembled WGS sequence"/>
</dbReference>
<evidence type="ECO:0000256" key="2">
    <source>
        <dbReference type="ARBA" id="ARBA00022679"/>
    </source>
</evidence>
<dbReference type="GO" id="GO:0005737">
    <property type="term" value="C:cytoplasm"/>
    <property type="evidence" value="ECO:0007669"/>
    <property type="project" value="TreeGrafter"/>
</dbReference>
<dbReference type="PROSITE" id="PS50011">
    <property type="entry name" value="PROTEIN_KINASE_DOM"/>
    <property type="match status" value="1"/>
</dbReference>
<evidence type="ECO:0000313" key="8">
    <source>
        <dbReference type="Ensembl" id="ENSNFUP00015036954.1"/>
    </source>
</evidence>
<dbReference type="Ensembl" id="ENSNFUT00015038586.1">
    <property type="protein sequence ID" value="ENSNFUP00015036954.1"/>
    <property type="gene ID" value="ENSNFUG00015017884.1"/>
</dbReference>
<keyword evidence="1" id="KW-0723">Serine/threonine-protein kinase</keyword>
<feature type="domain" description="Protein kinase" evidence="7">
    <location>
        <begin position="59"/>
        <end position="352"/>
    </location>
</feature>
<evidence type="ECO:0000256" key="5">
    <source>
        <dbReference type="ARBA" id="ARBA00022840"/>
    </source>
</evidence>
<dbReference type="GO" id="GO:0045944">
    <property type="term" value="P:positive regulation of transcription by RNA polymerase II"/>
    <property type="evidence" value="ECO:0007669"/>
    <property type="project" value="TreeGrafter"/>
</dbReference>
<dbReference type="GO" id="GO:0004713">
    <property type="term" value="F:protein tyrosine kinase activity"/>
    <property type="evidence" value="ECO:0007669"/>
    <property type="project" value="TreeGrafter"/>
</dbReference>
<dbReference type="GO" id="GO:0003713">
    <property type="term" value="F:transcription coactivator activity"/>
    <property type="evidence" value="ECO:0007669"/>
    <property type="project" value="TreeGrafter"/>
</dbReference>
<dbReference type="GO" id="GO:0007224">
    <property type="term" value="P:smoothened signaling pathway"/>
    <property type="evidence" value="ECO:0007669"/>
    <property type="project" value="TreeGrafter"/>
</dbReference>
<name>A0A8C6P1X1_NOTFU</name>
<keyword evidence="5" id="KW-0067">ATP-binding</keyword>
<sequence>QRPQPDSSRASSAALKGSGLQVKTERYERKRETRIMSIAEKCFLSTKMGVSVLSSATISRLKDFFKSGGPDNVVLCKDKKTGFMQALKCKKKIPGQKISREVQILKQVKSLNQDENHIVSLAGFADLGDWTCIALQKLDMNLLELMAQRNFKPLKLYEIRPIARQMFMALSALKAIKVVHTNIKPENVMLIDHNLQPFEVKLTGFGNAQKTRKLSTTAIPKTCGYSAPETFLNGFQDETMDVWSLGCMLAFLVLGQDLLPPSRSEGSRFFTRSHKFKPIANYMTDTRKTALQDTSYDDVKCLIDLVMKKAPEIQNLDETRDFIQFLDLLQKMLKMNPADRILPNDALKHSFITMEHFDETHNSSNICMPSRTTADRKPVHGGQNWTDVVPFPGPSQKPGSSVHNM</sequence>
<dbReference type="SMART" id="SM00220">
    <property type="entry name" value="S_TKc"/>
    <property type="match status" value="1"/>
</dbReference>
<dbReference type="GO" id="GO:0003714">
    <property type="term" value="F:transcription corepressor activity"/>
    <property type="evidence" value="ECO:0007669"/>
    <property type="project" value="TreeGrafter"/>
</dbReference>
<reference evidence="8" key="2">
    <citation type="submission" date="2025-09" db="UniProtKB">
        <authorList>
            <consortium name="Ensembl"/>
        </authorList>
    </citation>
    <scope>IDENTIFICATION</scope>
</reference>
<proteinExistence type="predicted"/>
<dbReference type="GO" id="GO:0016605">
    <property type="term" value="C:PML body"/>
    <property type="evidence" value="ECO:0007669"/>
    <property type="project" value="TreeGrafter"/>
</dbReference>
<accession>A0A8C6P1X1</accession>
<reference evidence="8" key="1">
    <citation type="submission" date="2025-08" db="UniProtKB">
        <authorList>
            <consortium name="Ensembl"/>
        </authorList>
    </citation>
    <scope>IDENTIFICATION</scope>
</reference>
<dbReference type="GO" id="GO:0046332">
    <property type="term" value="F:SMAD binding"/>
    <property type="evidence" value="ECO:0007669"/>
    <property type="project" value="TreeGrafter"/>
</dbReference>
<dbReference type="Gene3D" id="3.30.200.20">
    <property type="entry name" value="Phosphorylase Kinase, domain 1"/>
    <property type="match status" value="1"/>
</dbReference>